<dbReference type="GO" id="GO:0016787">
    <property type="term" value="F:hydrolase activity"/>
    <property type="evidence" value="ECO:0007669"/>
    <property type="project" value="InterPro"/>
</dbReference>
<organism evidence="2 3">
    <name type="scientific">Sparassis crispa</name>
    <dbReference type="NCBI Taxonomy" id="139825"/>
    <lineage>
        <taxon>Eukaryota</taxon>
        <taxon>Fungi</taxon>
        <taxon>Dikarya</taxon>
        <taxon>Basidiomycota</taxon>
        <taxon>Agaricomycotina</taxon>
        <taxon>Agaricomycetes</taxon>
        <taxon>Polyporales</taxon>
        <taxon>Sparassidaceae</taxon>
        <taxon>Sparassis</taxon>
    </lineage>
</organism>
<dbReference type="SUPFAM" id="SSF53474">
    <property type="entry name" value="alpha/beta-Hydrolases"/>
    <property type="match status" value="1"/>
</dbReference>
<dbReference type="InterPro" id="IPR029058">
    <property type="entry name" value="AB_hydrolase_fold"/>
</dbReference>
<dbReference type="AlphaFoldDB" id="A0A401GWN9"/>
<gene>
    <name evidence="2" type="ORF">SCP_0905100</name>
</gene>
<evidence type="ECO:0000259" key="1">
    <source>
        <dbReference type="Pfam" id="PF01738"/>
    </source>
</evidence>
<comment type="caution">
    <text evidence="2">The sequence shown here is derived from an EMBL/GenBank/DDBJ whole genome shotgun (WGS) entry which is preliminary data.</text>
</comment>
<reference evidence="2 3" key="1">
    <citation type="journal article" date="2018" name="Sci. Rep.">
        <title>Genome sequence of the cauliflower mushroom Sparassis crispa (Hanabiratake) and its association with beneficial usage.</title>
        <authorList>
            <person name="Kiyama R."/>
            <person name="Furutani Y."/>
            <person name="Kawaguchi K."/>
            <person name="Nakanishi T."/>
        </authorList>
    </citation>
    <scope>NUCLEOTIDE SEQUENCE [LARGE SCALE GENOMIC DNA]</scope>
</reference>
<name>A0A401GWN9_9APHY</name>
<dbReference type="EMBL" id="BFAD01000009">
    <property type="protein sequence ID" value="GBE86631.1"/>
    <property type="molecule type" value="Genomic_DNA"/>
</dbReference>
<sequence>MSLCEYCVTGVIHEGVAEGKFEKVGGIECYVATPTKDYAKDTVILHLTDLFGIQLINHQLLADSYARNGLKVVVPDILFGDAVPLSALSGDSDFDFDAWLGNHGPNVMKPIVEKVITALKAEGVTKFGVIGYCYGARGAVDLAFLGVPSAVVLNHPFLLQIPADLEKYKEVSKASLLINSCETDPMFPQDAQAKADELFASGFAPGYKRLFWEGCAHGFSVRGDLSDPKVKAGKEGAFKEAVKFFKKHL</sequence>
<feature type="domain" description="Dienelactone hydrolase" evidence="1">
    <location>
        <begin position="27"/>
        <end position="248"/>
    </location>
</feature>
<proteinExistence type="predicted"/>
<dbReference type="Proteomes" id="UP000287166">
    <property type="component" value="Unassembled WGS sequence"/>
</dbReference>
<accession>A0A401GWN9</accession>
<protein>
    <submittedName>
        <fullName evidence="2">Protein AIM2</fullName>
    </submittedName>
</protein>
<dbReference type="Gene3D" id="3.40.50.1820">
    <property type="entry name" value="alpha/beta hydrolase"/>
    <property type="match status" value="1"/>
</dbReference>
<keyword evidence="3" id="KW-1185">Reference proteome</keyword>
<dbReference type="PANTHER" id="PTHR17630">
    <property type="entry name" value="DIENELACTONE HYDROLASE"/>
    <property type="match status" value="1"/>
</dbReference>
<dbReference type="STRING" id="139825.A0A401GWN9"/>
<dbReference type="InterPro" id="IPR002925">
    <property type="entry name" value="Dienelactn_hydro"/>
</dbReference>
<evidence type="ECO:0000313" key="3">
    <source>
        <dbReference type="Proteomes" id="UP000287166"/>
    </source>
</evidence>
<dbReference type="Pfam" id="PF01738">
    <property type="entry name" value="DLH"/>
    <property type="match status" value="1"/>
</dbReference>
<dbReference type="InParanoid" id="A0A401GWN9"/>
<evidence type="ECO:0000313" key="2">
    <source>
        <dbReference type="EMBL" id="GBE86631.1"/>
    </source>
</evidence>
<dbReference type="OrthoDB" id="17560at2759"/>
<dbReference type="RefSeq" id="XP_027617544.1">
    <property type="nucleotide sequence ID" value="XM_027761743.1"/>
</dbReference>
<dbReference type="GeneID" id="38783548"/>
<dbReference type="PANTHER" id="PTHR17630:SF44">
    <property type="entry name" value="PROTEIN AIM2"/>
    <property type="match status" value="1"/>
</dbReference>